<evidence type="ECO:0000313" key="2">
    <source>
        <dbReference type="EMBL" id="KAG8177471.1"/>
    </source>
</evidence>
<dbReference type="AlphaFoldDB" id="A0AAV6U0G5"/>
<reference evidence="2 3" key="1">
    <citation type="journal article" date="2022" name="Nat. Ecol. Evol.">
        <title>A masculinizing supergene underlies an exaggerated male reproductive morph in a spider.</title>
        <authorList>
            <person name="Hendrickx F."/>
            <person name="De Corte Z."/>
            <person name="Sonet G."/>
            <person name="Van Belleghem S.M."/>
            <person name="Kostlbacher S."/>
            <person name="Vangestel C."/>
        </authorList>
    </citation>
    <scope>NUCLEOTIDE SEQUENCE [LARGE SCALE GENOMIC DNA]</scope>
    <source>
        <strain evidence="2">W744_W776</strain>
    </source>
</reference>
<feature type="region of interest" description="Disordered" evidence="1">
    <location>
        <begin position="1"/>
        <end position="43"/>
    </location>
</feature>
<keyword evidence="3" id="KW-1185">Reference proteome</keyword>
<dbReference type="EMBL" id="JAFNEN010000778">
    <property type="protein sequence ID" value="KAG8177471.1"/>
    <property type="molecule type" value="Genomic_DNA"/>
</dbReference>
<evidence type="ECO:0000256" key="1">
    <source>
        <dbReference type="SAM" id="MobiDB-lite"/>
    </source>
</evidence>
<proteinExistence type="predicted"/>
<gene>
    <name evidence="2" type="ORF">JTE90_008655</name>
</gene>
<dbReference type="Proteomes" id="UP000827092">
    <property type="component" value="Unassembled WGS sequence"/>
</dbReference>
<organism evidence="2 3">
    <name type="scientific">Oedothorax gibbosus</name>
    <dbReference type="NCBI Taxonomy" id="931172"/>
    <lineage>
        <taxon>Eukaryota</taxon>
        <taxon>Metazoa</taxon>
        <taxon>Ecdysozoa</taxon>
        <taxon>Arthropoda</taxon>
        <taxon>Chelicerata</taxon>
        <taxon>Arachnida</taxon>
        <taxon>Araneae</taxon>
        <taxon>Araneomorphae</taxon>
        <taxon>Entelegynae</taxon>
        <taxon>Araneoidea</taxon>
        <taxon>Linyphiidae</taxon>
        <taxon>Erigoninae</taxon>
        <taxon>Oedothorax</taxon>
    </lineage>
</organism>
<name>A0AAV6U0G5_9ARAC</name>
<accession>A0AAV6U0G5</accession>
<comment type="caution">
    <text evidence="2">The sequence shown here is derived from an EMBL/GenBank/DDBJ whole genome shotgun (WGS) entry which is preliminary data.</text>
</comment>
<evidence type="ECO:0000313" key="3">
    <source>
        <dbReference type="Proteomes" id="UP000827092"/>
    </source>
</evidence>
<sequence>MSSPPSAVGSIAGSEKAGSSALSPPAVVHDMPTRSGASAPPTFTNVRVVSPQCPTPSITDIYNDNSPREICSFMLAWAADNDYEIAMLKKLTDQLNHLGPHQTRNREKAKSDFNMHLAILARFREKLDFVKTCPVQGCKVDHSWNTTDYQVSMVPAVRSSPPPPPR</sequence>
<protein>
    <submittedName>
        <fullName evidence="2">Uncharacterized protein</fullName>
    </submittedName>
</protein>